<keyword evidence="4" id="KW-1185">Reference proteome</keyword>
<dbReference type="InterPro" id="IPR056632">
    <property type="entry name" value="DUF7730"/>
</dbReference>
<dbReference type="PANTHER" id="PTHR42085">
    <property type="entry name" value="F-BOX DOMAIN-CONTAINING PROTEIN"/>
    <property type="match status" value="1"/>
</dbReference>
<dbReference type="EMBL" id="KV750667">
    <property type="protein sequence ID" value="OCL03860.1"/>
    <property type="molecule type" value="Genomic_DNA"/>
</dbReference>
<reference evidence="3 4" key="1">
    <citation type="journal article" date="2016" name="Nat. Commun.">
        <title>Ectomycorrhizal ecology is imprinted in the genome of the dominant symbiotic fungus Cenococcum geophilum.</title>
        <authorList>
            <consortium name="DOE Joint Genome Institute"/>
            <person name="Peter M."/>
            <person name="Kohler A."/>
            <person name="Ohm R.A."/>
            <person name="Kuo A."/>
            <person name="Krutzmann J."/>
            <person name="Morin E."/>
            <person name="Arend M."/>
            <person name="Barry K.W."/>
            <person name="Binder M."/>
            <person name="Choi C."/>
            <person name="Clum A."/>
            <person name="Copeland A."/>
            <person name="Grisel N."/>
            <person name="Haridas S."/>
            <person name="Kipfer T."/>
            <person name="LaButti K."/>
            <person name="Lindquist E."/>
            <person name="Lipzen A."/>
            <person name="Maire R."/>
            <person name="Meier B."/>
            <person name="Mihaltcheva S."/>
            <person name="Molinier V."/>
            <person name="Murat C."/>
            <person name="Poggeler S."/>
            <person name="Quandt C.A."/>
            <person name="Sperisen C."/>
            <person name="Tritt A."/>
            <person name="Tisserant E."/>
            <person name="Crous P.W."/>
            <person name="Henrissat B."/>
            <person name="Nehls U."/>
            <person name="Egli S."/>
            <person name="Spatafora J.W."/>
            <person name="Grigoriev I.V."/>
            <person name="Martin F.M."/>
        </authorList>
    </citation>
    <scope>NUCLEOTIDE SEQUENCE [LARGE SCALE GENOMIC DNA]</scope>
    <source>
        <strain evidence="3 4">CBS 207.34</strain>
    </source>
</reference>
<proteinExistence type="predicted"/>
<feature type="region of interest" description="Disordered" evidence="1">
    <location>
        <begin position="1"/>
        <end position="34"/>
    </location>
</feature>
<dbReference type="Pfam" id="PF24864">
    <property type="entry name" value="DUF7730"/>
    <property type="match status" value="1"/>
</dbReference>
<dbReference type="OrthoDB" id="62952at2759"/>
<feature type="domain" description="DUF7730" evidence="2">
    <location>
        <begin position="71"/>
        <end position="280"/>
    </location>
</feature>
<evidence type="ECO:0000313" key="4">
    <source>
        <dbReference type="Proteomes" id="UP000250140"/>
    </source>
</evidence>
<name>A0A8E2JNI2_9PEZI</name>
<accession>A0A8E2JNI2</accession>
<evidence type="ECO:0000313" key="3">
    <source>
        <dbReference type="EMBL" id="OCL03860.1"/>
    </source>
</evidence>
<evidence type="ECO:0000259" key="2">
    <source>
        <dbReference type="Pfam" id="PF24864"/>
    </source>
</evidence>
<gene>
    <name evidence="3" type="ORF">AOQ84DRAFT_381195</name>
</gene>
<dbReference type="InterPro" id="IPR038883">
    <property type="entry name" value="AN11006-like"/>
</dbReference>
<protein>
    <recommendedName>
        <fullName evidence="2">DUF7730 domain-containing protein</fullName>
    </recommendedName>
</protein>
<sequence>MATRKKRSASTDCRNTSKRLKSSDNTMPSGFNTPKCNARSIANITTNSSRAQLNLTSSQPSNDACAVKTNFMDLPRELRDMVYRFALVPRPGHLTRIRYADAASQRPHLNDEPIEGGQFPEPVRAHETPTNQFPGSSLDAALNLFLTSKRVKVEAEEIFYRHSSFTMRIRTYQTNYGIFVWRTGCEYSFIHVKQYFSPSVLSNIRHLSMACAVSDSPIITTDQASVGRPGGNPASGISKTLCLGKSPGSFDTWLYCTWKQKIDFVTTMPALREINVCMCDCRWRDSNYVCSTNAPSAVLRIFDKAVKRRLSSGLPTLRVILESFYEVCDVDLPLYEPGIHCKNGKNLILSIRRKV</sequence>
<organism evidence="3 4">
    <name type="scientific">Glonium stellatum</name>
    <dbReference type="NCBI Taxonomy" id="574774"/>
    <lineage>
        <taxon>Eukaryota</taxon>
        <taxon>Fungi</taxon>
        <taxon>Dikarya</taxon>
        <taxon>Ascomycota</taxon>
        <taxon>Pezizomycotina</taxon>
        <taxon>Dothideomycetes</taxon>
        <taxon>Pleosporomycetidae</taxon>
        <taxon>Gloniales</taxon>
        <taxon>Gloniaceae</taxon>
        <taxon>Glonium</taxon>
    </lineage>
</organism>
<dbReference type="AlphaFoldDB" id="A0A8E2JNI2"/>
<feature type="compositionally biased region" description="Polar residues" evidence="1">
    <location>
        <begin position="23"/>
        <end position="34"/>
    </location>
</feature>
<dbReference type="Proteomes" id="UP000250140">
    <property type="component" value="Unassembled WGS sequence"/>
</dbReference>
<dbReference type="PANTHER" id="PTHR42085:SF1">
    <property type="entry name" value="F-BOX DOMAIN-CONTAINING PROTEIN"/>
    <property type="match status" value="1"/>
</dbReference>
<evidence type="ECO:0000256" key="1">
    <source>
        <dbReference type="SAM" id="MobiDB-lite"/>
    </source>
</evidence>